<dbReference type="Proteomes" id="UP001205601">
    <property type="component" value="Unassembled WGS sequence"/>
</dbReference>
<feature type="transmembrane region" description="Helical" evidence="1">
    <location>
        <begin position="22"/>
        <end position="45"/>
    </location>
</feature>
<dbReference type="EMBL" id="JAOCQF010000001">
    <property type="protein sequence ID" value="MCT8328732.1"/>
    <property type="molecule type" value="Genomic_DNA"/>
</dbReference>
<keyword evidence="1" id="KW-0472">Membrane</keyword>
<accession>A0ABT2NII5</accession>
<proteinExistence type="predicted"/>
<keyword evidence="1" id="KW-1133">Transmembrane helix</keyword>
<comment type="caution">
    <text evidence="2">The sequence shown here is derived from an EMBL/GenBank/DDBJ whole genome shotgun (WGS) entry which is preliminary data.</text>
</comment>
<organism evidence="2 3">
    <name type="scientific">Albidovulum sediminis</name>
    <dbReference type="NCBI Taxonomy" id="3066345"/>
    <lineage>
        <taxon>Bacteria</taxon>
        <taxon>Pseudomonadati</taxon>
        <taxon>Pseudomonadota</taxon>
        <taxon>Alphaproteobacteria</taxon>
        <taxon>Rhodobacterales</taxon>
        <taxon>Paracoccaceae</taxon>
        <taxon>Albidovulum</taxon>
    </lineage>
</organism>
<evidence type="ECO:0000313" key="3">
    <source>
        <dbReference type="Proteomes" id="UP001205601"/>
    </source>
</evidence>
<keyword evidence="1" id="KW-0812">Transmembrane</keyword>
<keyword evidence="3" id="KW-1185">Reference proteome</keyword>
<sequence length="54" mass="5937">MQMIHNGFRSLSLLYDLGFDRVIVPLVIVAGLALASILATEASVLRLPADYFMN</sequence>
<protein>
    <submittedName>
        <fullName evidence="2">Uncharacterized protein</fullName>
    </submittedName>
</protein>
<evidence type="ECO:0000313" key="2">
    <source>
        <dbReference type="EMBL" id="MCT8328732.1"/>
    </source>
</evidence>
<evidence type="ECO:0000256" key="1">
    <source>
        <dbReference type="SAM" id="Phobius"/>
    </source>
</evidence>
<gene>
    <name evidence="2" type="ORF">N5I32_04295</name>
</gene>
<name>A0ABT2NII5_9RHOB</name>
<reference evidence="3" key="1">
    <citation type="submission" date="2023-07" db="EMBL/GenBank/DDBJ databases">
        <title>Defluviimonas sediminis sp. nov., isolated from mangrove sediment.</title>
        <authorList>
            <person name="Liu L."/>
            <person name="Li J."/>
            <person name="Huang Y."/>
            <person name="Pan J."/>
            <person name="Li M."/>
        </authorList>
    </citation>
    <scope>NUCLEOTIDE SEQUENCE [LARGE SCALE GENOMIC DNA]</scope>
    <source>
        <strain evidence="3">FT324</strain>
    </source>
</reference>
<dbReference type="RefSeq" id="WP_261494156.1">
    <property type="nucleotide sequence ID" value="NZ_JAOCQF010000001.1"/>
</dbReference>